<sequence>MSDKQHKNEPNNQHVKKLSNVENPEVDKKSEIKETEKKDKHTDCNAEQTENAVKKEKASEQTPLITENTTTFTKTDSEPTAEQSEKNIDQTVEENKQKDDLPFLIDKPGITFSSSSDLLLLLENNPLLLQTVDQNEKNHKSLAEKLPFSEQDLEHNQKNENLLIENEKSQEVNEQKSALTLFQTHLKRSDLYNCCLLLKSIFQNEKLENYRQTVLDIIEKVKSDKFSENSEISDDDKKHFLSNNLESLSDEFFTKVNINNYTMFRHLPYEEILDEKIIDREIETAREWLTSTKNEIGNQSLNLHKNSLLMQNEKNDETNDQFLSPLLPFFLLLIPLDHSRYTRYLLYIGFKTGNVKFTYKMLIKKFMENYSVLDRLFIESNKENHSKDKEVCINEKNTTHKQEFTLQENLLSDLQALTHSKHNRLDLILELLLIYMKEKKITGTVSENNIMIDKPLFSDEESNNISDKTNNSSKEDNSLNITEVIRLSTCLLVIYHKKNQKFFLKNAFSYLEYIGNNSIYRLVLECYQPTTNFLQPLTDKKRPLSELLPNIGKIIKEYNQVEILNIIKNNKTFLSKEEIDMAIAKVIVTDDSVLNLINSVFNDRPTVQSYFVIFLELVKRCFTNIISEEVLKSTEPDIQEQQNHSTGKKSVIISENIEKQTFVDSELTVSSDTNQTKSDSTADSGTPIDSPNESNNEPMKSETVQLRSEIGALKSENESTKSGNESIKSETQSLTSGSESPKSETQSLTSGSESLKSGNGSPKSETQSLTSGSESESDKIPSLEQFIPLVVSLYEQGNETERLFITENIHTLMYKQRELQERISNETVLLLRNTIDHLLFLIQLDTIGIKNGLLSNIYIKPYILEYLNNNVKLEKFIRNLNNNIELDWRFRLKLGQFLYEMVGGPQSNGEISELVDEKTEKPKNESKEENSLNSLKPFHQKNLFTYDVNTIWKKLAYEKDPVWYVRKWWLSINN</sequence>
<feature type="region of interest" description="Disordered" evidence="1">
    <location>
        <begin position="1"/>
        <end position="95"/>
    </location>
</feature>
<organism evidence="2 3">
    <name type="scientific">Pseudoloma neurophilia</name>
    <dbReference type="NCBI Taxonomy" id="146866"/>
    <lineage>
        <taxon>Eukaryota</taxon>
        <taxon>Fungi</taxon>
        <taxon>Fungi incertae sedis</taxon>
        <taxon>Microsporidia</taxon>
        <taxon>Pseudoloma</taxon>
    </lineage>
</organism>
<dbReference type="VEuPathDB" id="MicrosporidiaDB:M153_2930006326"/>
<keyword evidence="3" id="KW-1185">Reference proteome</keyword>
<feature type="compositionally biased region" description="Basic and acidic residues" evidence="1">
    <location>
        <begin position="25"/>
        <end position="44"/>
    </location>
</feature>
<evidence type="ECO:0000313" key="2">
    <source>
        <dbReference type="EMBL" id="KRH94340.1"/>
    </source>
</evidence>
<feature type="compositionally biased region" description="Polar residues" evidence="1">
    <location>
        <begin position="60"/>
        <end position="82"/>
    </location>
</feature>
<accession>A0A0R0M496</accession>
<feature type="compositionally biased region" description="Basic and acidic residues" evidence="1">
    <location>
        <begin position="83"/>
        <end position="95"/>
    </location>
</feature>
<feature type="region of interest" description="Disordered" evidence="1">
    <location>
        <begin position="664"/>
        <end position="780"/>
    </location>
</feature>
<name>A0A0R0M496_9MICR</name>
<protein>
    <submittedName>
        <fullName evidence="2">Uncharacterized protein</fullName>
    </submittedName>
</protein>
<evidence type="ECO:0000256" key="1">
    <source>
        <dbReference type="SAM" id="MobiDB-lite"/>
    </source>
</evidence>
<evidence type="ECO:0000313" key="3">
    <source>
        <dbReference type="Proteomes" id="UP000051530"/>
    </source>
</evidence>
<gene>
    <name evidence="2" type="ORF">M153_2930006326</name>
</gene>
<proteinExistence type="predicted"/>
<reference evidence="2 3" key="1">
    <citation type="submission" date="2015-07" db="EMBL/GenBank/DDBJ databases">
        <title>The genome of Pseudoloma neurophilia, a relevant intracellular parasite of the zebrafish.</title>
        <authorList>
            <person name="Ndikumana S."/>
            <person name="Pelin A."/>
            <person name="Sanders J."/>
            <person name="Corradi N."/>
        </authorList>
    </citation>
    <scope>NUCLEOTIDE SEQUENCE [LARGE SCALE GENOMIC DNA]</scope>
    <source>
        <strain evidence="2 3">MK1</strain>
    </source>
</reference>
<dbReference type="AlphaFoldDB" id="A0A0R0M496"/>
<dbReference type="EMBL" id="LGUB01000092">
    <property type="protein sequence ID" value="KRH94340.1"/>
    <property type="molecule type" value="Genomic_DNA"/>
</dbReference>
<comment type="caution">
    <text evidence="2">The sequence shown here is derived from an EMBL/GenBank/DDBJ whole genome shotgun (WGS) entry which is preliminary data.</text>
</comment>
<feature type="compositionally biased region" description="Polar residues" evidence="1">
    <location>
        <begin position="667"/>
        <end position="706"/>
    </location>
</feature>
<feature type="compositionally biased region" description="Polar residues" evidence="1">
    <location>
        <begin position="720"/>
        <end position="774"/>
    </location>
</feature>
<dbReference type="Proteomes" id="UP000051530">
    <property type="component" value="Unassembled WGS sequence"/>
</dbReference>